<proteinExistence type="predicted"/>
<accession>A0A1I8C233</accession>
<protein>
    <submittedName>
        <fullName evidence="2">RRM domain-containing protein</fullName>
    </submittedName>
</protein>
<dbReference type="Proteomes" id="UP000095281">
    <property type="component" value="Unplaced"/>
</dbReference>
<organism evidence="1 2">
    <name type="scientific">Meloidogyne hapla</name>
    <name type="common">Root-knot nematode worm</name>
    <dbReference type="NCBI Taxonomy" id="6305"/>
    <lineage>
        <taxon>Eukaryota</taxon>
        <taxon>Metazoa</taxon>
        <taxon>Ecdysozoa</taxon>
        <taxon>Nematoda</taxon>
        <taxon>Chromadorea</taxon>
        <taxon>Rhabditida</taxon>
        <taxon>Tylenchina</taxon>
        <taxon>Tylenchomorpha</taxon>
        <taxon>Tylenchoidea</taxon>
        <taxon>Meloidogynidae</taxon>
        <taxon>Meloidogyninae</taxon>
        <taxon>Meloidogyne</taxon>
    </lineage>
</organism>
<dbReference type="AlphaFoldDB" id="A0A1I8C233"/>
<dbReference type="WBParaSite" id="MhA1_Contig897.frz3.gene1">
    <property type="protein sequence ID" value="MhA1_Contig897.frz3.gene1"/>
    <property type="gene ID" value="MhA1_Contig897.frz3.gene1"/>
</dbReference>
<evidence type="ECO:0000313" key="1">
    <source>
        <dbReference type="Proteomes" id="UP000095281"/>
    </source>
</evidence>
<sequence length="57" mass="6635">GYRSGRLFFNTIQDRRRAFETAKLIRKKGRTVKLEKLGIKLPAWHNLPGKGLKRSLI</sequence>
<evidence type="ECO:0000313" key="2">
    <source>
        <dbReference type="WBParaSite" id="MhA1_Contig897.frz3.gene1"/>
    </source>
</evidence>
<reference evidence="2" key="1">
    <citation type="submission" date="2016-11" db="UniProtKB">
        <authorList>
            <consortium name="WormBaseParasite"/>
        </authorList>
    </citation>
    <scope>IDENTIFICATION</scope>
</reference>
<name>A0A1I8C233_MELHA</name>
<keyword evidence="1" id="KW-1185">Reference proteome</keyword>